<gene>
    <name evidence="1" type="ORF">GSUB_16020</name>
</gene>
<sequence length="70" mass="7902">MSATRYRTRDGDMLDDICHRHYGRSGKVVELVLEANRHLAAIGPVYQAGLVIRLPEIPAATTTKIIRLWD</sequence>
<dbReference type="OrthoDB" id="8759063at2"/>
<dbReference type="InterPro" id="IPR008861">
    <property type="entry name" value="GpX-like"/>
</dbReference>
<reference evidence="1 2" key="1">
    <citation type="journal article" date="2015" name="Genome Announc.">
        <title>Genomes of Geoalkalibacter ferrihydriticus Z-0531T and Geoalkalibacter subterraneus Red1T, Two Haloalkaliphilic Metal-Reducing Deltaproteobacteria.</title>
        <authorList>
            <person name="Badalamenti J.P."/>
            <person name="Krajmalnik-Brown R."/>
            <person name="Torres C.I."/>
            <person name="Bond D.R."/>
        </authorList>
    </citation>
    <scope>NUCLEOTIDE SEQUENCE [LARGE SCALE GENOMIC DNA]</scope>
    <source>
        <strain evidence="1 2">Red1</strain>
    </source>
</reference>
<protein>
    <submittedName>
        <fullName evidence="1">Tail protein</fullName>
    </submittedName>
</protein>
<organism evidence="1 2">
    <name type="scientific">Geoalkalibacter subterraneus</name>
    <dbReference type="NCBI Taxonomy" id="483547"/>
    <lineage>
        <taxon>Bacteria</taxon>
        <taxon>Pseudomonadati</taxon>
        <taxon>Thermodesulfobacteriota</taxon>
        <taxon>Desulfuromonadia</taxon>
        <taxon>Desulfuromonadales</taxon>
        <taxon>Geoalkalibacteraceae</taxon>
        <taxon>Geoalkalibacter</taxon>
    </lineage>
</organism>
<evidence type="ECO:0000313" key="1">
    <source>
        <dbReference type="EMBL" id="AJF07760.1"/>
    </source>
</evidence>
<proteinExistence type="predicted"/>
<dbReference type="RefSeq" id="WP_040201738.1">
    <property type="nucleotide sequence ID" value="NZ_CP010311.1"/>
</dbReference>
<evidence type="ECO:0000313" key="2">
    <source>
        <dbReference type="Proteomes" id="UP000035036"/>
    </source>
</evidence>
<keyword evidence="2" id="KW-1185">Reference proteome</keyword>
<accession>A0A0B5FUB1</accession>
<dbReference type="Pfam" id="PF05489">
    <property type="entry name" value="Phage_tail_X"/>
    <property type="match status" value="1"/>
</dbReference>
<dbReference type="AlphaFoldDB" id="A0A0B5FUB1"/>
<dbReference type="Proteomes" id="UP000035036">
    <property type="component" value="Chromosome"/>
</dbReference>
<name>A0A0B5FUB1_9BACT</name>
<dbReference type="KEGG" id="gsb:GSUB_16020"/>
<dbReference type="STRING" id="483547.GSUB_16020"/>
<dbReference type="HOGENOM" id="CLU_175462_2_2_7"/>
<dbReference type="EMBL" id="CP010311">
    <property type="protein sequence ID" value="AJF07760.1"/>
    <property type="molecule type" value="Genomic_DNA"/>
</dbReference>